<keyword evidence="1" id="KW-1133">Transmembrane helix</keyword>
<keyword evidence="1" id="KW-0472">Membrane</keyword>
<feature type="transmembrane region" description="Helical" evidence="1">
    <location>
        <begin position="30"/>
        <end position="49"/>
    </location>
</feature>
<comment type="caution">
    <text evidence="2">The sequence shown here is derived from an EMBL/GenBank/DDBJ whole genome shotgun (WGS) entry which is preliminary data.</text>
</comment>
<keyword evidence="1" id="KW-0812">Transmembrane</keyword>
<organism evidence="2 3">
    <name type="scientific">Thermus composti</name>
    <dbReference type="NCBI Taxonomy" id="532059"/>
    <lineage>
        <taxon>Bacteria</taxon>
        <taxon>Thermotogati</taxon>
        <taxon>Deinococcota</taxon>
        <taxon>Deinococci</taxon>
        <taxon>Thermales</taxon>
        <taxon>Thermaceae</taxon>
        <taxon>Thermus</taxon>
    </lineage>
</organism>
<proteinExistence type="predicted"/>
<protein>
    <recommendedName>
        <fullName evidence="4">Transposase</fullName>
    </recommendedName>
</protein>
<dbReference type="Proteomes" id="UP001589830">
    <property type="component" value="Unassembled WGS sequence"/>
</dbReference>
<evidence type="ECO:0000313" key="3">
    <source>
        <dbReference type="Proteomes" id="UP001589830"/>
    </source>
</evidence>
<evidence type="ECO:0000313" key="2">
    <source>
        <dbReference type="EMBL" id="MFC0594840.1"/>
    </source>
</evidence>
<evidence type="ECO:0000256" key="1">
    <source>
        <dbReference type="SAM" id="Phobius"/>
    </source>
</evidence>
<gene>
    <name evidence="2" type="ORF">ACFFFP_01355</name>
</gene>
<reference evidence="2 3" key="1">
    <citation type="submission" date="2024-09" db="EMBL/GenBank/DDBJ databases">
        <authorList>
            <person name="Sun Q."/>
            <person name="Mori K."/>
        </authorList>
    </citation>
    <scope>NUCLEOTIDE SEQUENCE [LARGE SCALE GENOMIC DNA]</scope>
    <source>
        <strain evidence="2 3">NCAIM B.02340</strain>
    </source>
</reference>
<evidence type="ECO:0008006" key="4">
    <source>
        <dbReference type="Google" id="ProtNLM"/>
    </source>
</evidence>
<dbReference type="RefSeq" id="WP_188845605.1">
    <property type="nucleotide sequence ID" value="NZ_BMPJ01000002.1"/>
</dbReference>
<accession>A0ABV6PYA9</accession>
<dbReference type="EMBL" id="JBHLTW010000003">
    <property type="protein sequence ID" value="MFC0594840.1"/>
    <property type="molecule type" value="Genomic_DNA"/>
</dbReference>
<sequence>MTHGESLNRAIRERLASHPRRLRGRGRREVGWVVLDASFLLPGVSLRFLEA</sequence>
<name>A0ABV6PYA9_9DEIN</name>
<keyword evidence="3" id="KW-1185">Reference proteome</keyword>